<evidence type="ECO:0000313" key="4">
    <source>
        <dbReference type="EMBL" id="KAK0748634.1"/>
    </source>
</evidence>
<feature type="compositionally biased region" description="Basic and acidic residues" evidence="3">
    <location>
        <begin position="60"/>
        <end position="76"/>
    </location>
</feature>
<dbReference type="GO" id="GO:0005634">
    <property type="term" value="C:nucleus"/>
    <property type="evidence" value="ECO:0007669"/>
    <property type="project" value="InterPro"/>
</dbReference>
<evidence type="ECO:0000256" key="1">
    <source>
        <dbReference type="PIRSR" id="PIRSR610347-1"/>
    </source>
</evidence>
<dbReference type="PANTHER" id="PTHR12415">
    <property type="entry name" value="TYROSYL-DNA PHOSPHODIESTERASE 1"/>
    <property type="match status" value="1"/>
</dbReference>
<dbReference type="PANTHER" id="PTHR12415:SF4">
    <property type="entry name" value="TYROSYL-DNA PHOSPHODIESTERASE DOMAIN-CONTAINING PROTEIN"/>
    <property type="match status" value="1"/>
</dbReference>
<protein>
    <recommendedName>
        <fullName evidence="6">Tyrosyl-DNA phosphodiesterase</fullName>
    </recommendedName>
</protein>
<feature type="compositionally biased region" description="Basic and acidic residues" evidence="3">
    <location>
        <begin position="110"/>
        <end position="121"/>
    </location>
</feature>
<comment type="caution">
    <text evidence="4">The sequence shown here is derived from an EMBL/GenBank/DDBJ whole genome shotgun (WGS) entry which is preliminary data.</text>
</comment>
<dbReference type="Proteomes" id="UP001172159">
    <property type="component" value="Unassembled WGS sequence"/>
</dbReference>
<dbReference type="SUPFAM" id="SSF56024">
    <property type="entry name" value="Phospholipase D/nuclease"/>
    <property type="match status" value="1"/>
</dbReference>
<dbReference type="GO" id="GO:0003697">
    <property type="term" value="F:single-stranded DNA binding"/>
    <property type="evidence" value="ECO:0007669"/>
    <property type="project" value="TreeGrafter"/>
</dbReference>
<dbReference type="GO" id="GO:0017005">
    <property type="term" value="F:3'-tyrosyl-DNA phosphodiesterase activity"/>
    <property type="evidence" value="ECO:0007669"/>
    <property type="project" value="TreeGrafter"/>
</dbReference>
<evidence type="ECO:0008006" key="6">
    <source>
        <dbReference type="Google" id="ProtNLM"/>
    </source>
</evidence>
<dbReference type="Gene3D" id="3.30.870.10">
    <property type="entry name" value="Endonuclease Chain A"/>
    <property type="match status" value="1"/>
</dbReference>
<dbReference type="CDD" id="cd09122">
    <property type="entry name" value="PLDc_Tdp1_1"/>
    <property type="match status" value="1"/>
</dbReference>
<dbReference type="Pfam" id="PF06087">
    <property type="entry name" value="Tyr-DNA_phospho"/>
    <property type="match status" value="1"/>
</dbReference>
<proteinExistence type="predicted"/>
<feature type="active site" description="Nucleophile" evidence="1">
    <location>
        <position position="317"/>
    </location>
</feature>
<feature type="region of interest" description="Disordered" evidence="3">
    <location>
        <begin position="27"/>
        <end position="220"/>
    </location>
</feature>
<accession>A0AA40K7B4</accession>
<evidence type="ECO:0000256" key="3">
    <source>
        <dbReference type="SAM" id="MobiDB-lite"/>
    </source>
</evidence>
<dbReference type="GO" id="GO:0003690">
    <property type="term" value="F:double-stranded DNA binding"/>
    <property type="evidence" value="ECO:0007669"/>
    <property type="project" value="TreeGrafter"/>
</dbReference>
<evidence type="ECO:0000313" key="5">
    <source>
        <dbReference type="Proteomes" id="UP001172159"/>
    </source>
</evidence>
<keyword evidence="5" id="KW-1185">Reference proteome</keyword>
<evidence type="ECO:0000256" key="2">
    <source>
        <dbReference type="PIRSR" id="PIRSR610347-2"/>
    </source>
</evidence>
<dbReference type="GO" id="GO:0006281">
    <property type="term" value="P:DNA repair"/>
    <property type="evidence" value="ECO:0007669"/>
    <property type="project" value="InterPro"/>
</dbReference>
<dbReference type="EMBL" id="JAUKTV010000001">
    <property type="protein sequence ID" value="KAK0748634.1"/>
    <property type="molecule type" value="Genomic_DNA"/>
</dbReference>
<sequence length="419" mass="46504">MAEGKEVVDLSGSDTEDEDLRIAIALSLGQDPGHRRPKQQAQHETIDLTLDDESPAAGTDPRESRPTNESNDDKPRPSPVVISISMPTSSHPDPVPKQPSLATGLSALGLDRKKMEEERLARLAQRKRKASVEAPTAYSSLDSRSTQRPRTVGDDVSTTKGEGQALEVKVSSTSMRGSGAIGGKGNAKGKSVFSSHDRPNSIHNVSPARPSTSTPQTGMLPFPHGVVKKTWIYPSYPRVGDDIKIEEVLQKDILELAVISSFQWDEDWMLSKIDITRTKLYLVAFANSEAQEEMRNNVPKSRIRFCFPPMQAMGSMHSKLMLLKYEKYMRIVVPTGNFMSYDWGETGTMENVGFMVFMIDLPKFSNTEERDAVQGSGLTSFGEDLLYFLMAQGLDPMLINSLRNYDFSETSRYGFVHTM</sequence>
<dbReference type="AlphaFoldDB" id="A0AA40K7B4"/>
<reference evidence="4" key="1">
    <citation type="submission" date="2023-06" db="EMBL/GenBank/DDBJ databases">
        <title>Genome-scale phylogeny and comparative genomics of the fungal order Sordariales.</title>
        <authorList>
            <consortium name="Lawrence Berkeley National Laboratory"/>
            <person name="Hensen N."/>
            <person name="Bonometti L."/>
            <person name="Westerberg I."/>
            <person name="Brannstrom I.O."/>
            <person name="Guillou S."/>
            <person name="Cros-Aarteil S."/>
            <person name="Calhoun S."/>
            <person name="Haridas S."/>
            <person name="Kuo A."/>
            <person name="Mondo S."/>
            <person name="Pangilinan J."/>
            <person name="Riley R."/>
            <person name="Labutti K."/>
            <person name="Andreopoulos B."/>
            <person name="Lipzen A."/>
            <person name="Chen C."/>
            <person name="Yanf M."/>
            <person name="Daum C."/>
            <person name="Ng V."/>
            <person name="Clum A."/>
            <person name="Steindorff A."/>
            <person name="Ohm R."/>
            <person name="Martin F."/>
            <person name="Silar P."/>
            <person name="Natvig D."/>
            <person name="Lalanne C."/>
            <person name="Gautier V."/>
            <person name="Ament-Velasquez S.L."/>
            <person name="Kruys A."/>
            <person name="Hutchinson M.I."/>
            <person name="Powell A.J."/>
            <person name="Barry K."/>
            <person name="Miller A.N."/>
            <person name="Grigoriev I.V."/>
            <person name="Debuchy R."/>
            <person name="Gladieux P."/>
            <person name="Thoren M.H."/>
            <person name="Johannesson H."/>
        </authorList>
    </citation>
    <scope>NUCLEOTIDE SEQUENCE</scope>
    <source>
        <strain evidence="4">CBS 540.89</strain>
    </source>
</reference>
<organism evidence="4 5">
    <name type="scientific">Apiosordaria backusii</name>
    <dbReference type="NCBI Taxonomy" id="314023"/>
    <lineage>
        <taxon>Eukaryota</taxon>
        <taxon>Fungi</taxon>
        <taxon>Dikarya</taxon>
        <taxon>Ascomycota</taxon>
        <taxon>Pezizomycotina</taxon>
        <taxon>Sordariomycetes</taxon>
        <taxon>Sordariomycetidae</taxon>
        <taxon>Sordariales</taxon>
        <taxon>Lasiosphaeriaceae</taxon>
        <taxon>Apiosordaria</taxon>
    </lineage>
</organism>
<name>A0AA40K7B4_9PEZI</name>
<feature type="binding site" evidence="2">
    <location>
        <position position="319"/>
    </location>
    <ligand>
        <name>substrate</name>
    </ligand>
</feature>
<feature type="compositionally biased region" description="Polar residues" evidence="3">
    <location>
        <begin position="137"/>
        <end position="149"/>
    </location>
</feature>
<feature type="compositionally biased region" description="Polar residues" evidence="3">
    <location>
        <begin position="201"/>
        <end position="217"/>
    </location>
</feature>
<dbReference type="InterPro" id="IPR010347">
    <property type="entry name" value="Tdp1"/>
</dbReference>
<gene>
    <name evidence="4" type="ORF">B0T21DRAFT_278159</name>
</gene>